<keyword evidence="1" id="KW-0812">Transmembrane</keyword>
<feature type="transmembrane region" description="Helical" evidence="1">
    <location>
        <begin position="122"/>
        <end position="140"/>
    </location>
</feature>
<keyword evidence="1" id="KW-0472">Membrane</keyword>
<sequence>MAPGRAAVISRTLFHPLSLVAATVFFLIPVVLGILQTPSMDKPDLMQAALVTYVVAVALVVYPYRQRRLPDLPAALGVLLMLVSIQRSYDALNPQAELFGGQWFTLGFDGFLVVLGIRRRAGWGWATLVIAVAVSMTWGARSALGLWDAALTNAAAAALLLASQLIAREYDRASAAFAEARDMVISARSHDEAEQDTVNASVQRVHEVRRLAGGLLERIAHDPSPVSEYEIEQFRLTEAQLRDSIRGRSIATPYLLEVTRAARARGVLVDILDERGRPLPTAVLRAATRQAMEVLNAATSGSVTIRAFPEGEPAAVFIVHDGNAGDEEPVAIEIADGTGAVSRF</sequence>
<organism evidence="2 3">
    <name type="scientific">Kocuria rosea subsp. polaris</name>
    <dbReference type="NCBI Taxonomy" id="136273"/>
    <lineage>
        <taxon>Bacteria</taxon>
        <taxon>Bacillati</taxon>
        <taxon>Actinomycetota</taxon>
        <taxon>Actinomycetes</taxon>
        <taxon>Micrococcales</taxon>
        <taxon>Micrococcaceae</taxon>
        <taxon>Kocuria</taxon>
    </lineage>
</organism>
<reference evidence="2 3" key="1">
    <citation type="journal article" date="2003" name="Int. J. Syst. Evol. Microbiol.">
        <title>Kocuria polaris sp. nov., an orange-pigmented psychrophilic bacterium isolated from an Antarctic cyanobacterial mat sample.</title>
        <authorList>
            <person name="Reddy G.S."/>
            <person name="Prakash J.S."/>
            <person name="Prabahar V."/>
            <person name="Matsumoto G.I."/>
            <person name="Stackebrandt E."/>
            <person name="Shivaji S."/>
        </authorList>
    </citation>
    <scope>NUCLEOTIDE SEQUENCE [LARGE SCALE GENOMIC DNA]</scope>
    <source>
        <strain evidence="2 3">CMS 76or</strain>
    </source>
</reference>
<comment type="caution">
    <text evidence="2">The sequence shown here is derived from an EMBL/GenBank/DDBJ whole genome shotgun (WGS) entry which is preliminary data.</text>
</comment>
<feature type="transmembrane region" description="Helical" evidence="1">
    <location>
        <begin position="146"/>
        <end position="167"/>
    </location>
</feature>
<evidence type="ECO:0000256" key="1">
    <source>
        <dbReference type="SAM" id="Phobius"/>
    </source>
</evidence>
<feature type="transmembrane region" description="Helical" evidence="1">
    <location>
        <begin position="47"/>
        <end position="65"/>
    </location>
</feature>
<evidence type="ECO:0000313" key="2">
    <source>
        <dbReference type="EMBL" id="KHD97009.1"/>
    </source>
</evidence>
<evidence type="ECO:0000313" key="3">
    <source>
        <dbReference type="Proteomes" id="UP000030466"/>
    </source>
</evidence>
<keyword evidence="3" id="KW-1185">Reference proteome</keyword>
<gene>
    <name evidence="2" type="ORF">GY22_12415</name>
</gene>
<accession>A0A0A6VT45</accession>
<proteinExistence type="predicted"/>
<feature type="transmembrane region" description="Helical" evidence="1">
    <location>
        <begin position="12"/>
        <end position="35"/>
    </location>
</feature>
<dbReference type="EMBL" id="JSUH01000011">
    <property type="protein sequence ID" value="KHD97009.1"/>
    <property type="molecule type" value="Genomic_DNA"/>
</dbReference>
<keyword evidence="1" id="KW-1133">Transmembrane helix</keyword>
<name>A0A0A6VT45_KOCRO</name>
<dbReference type="AlphaFoldDB" id="A0A0A6VT45"/>
<dbReference type="Proteomes" id="UP000030466">
    <property type="component" value="Unassembled WGS sequence"/>
</dbReference>
<protein>
    <submittedName>
        <fullName evidence="2">Uncharacterized protein</fullName>
    </submittedName>
</protein>